<evidence type="ECO:0000256" key="2">
    <source>
        <dbReference type="ARBA" id="ARBA00022801"/>
    </source>
</evidence>
<dbReference type="RefSeq" id="WP_343809857.1">
    <property type="nucleotide sequence ID" value="NZ_BAAADS010000001.1"/>
</dbReference>
<dbReference type="InterPro" id="IPR029069">
    <property type="entry name" value="HotDog_dom_sf"/>
</dbReference>
<dbReference type="CDD" id="cd00586">
    <property type="entry name" value="4HBT"/>
    <property type="match status" value="1"/>
</dbReference>
<comment type="caution">
    <text evidence="4">The sequence shown here is derived from an EMBL/GenBank/DDBJ whole genome shotgun (WGS) entry which is preliminary data.</text>
</comment>
<dbReference type="InterPro" id="IPR008272">
    <property type="entry name" value="HB-CoA_thioesterase_AS"/>
</dbReference>
<evidence type="ECO:0000256" key="1">
    <source>
        <dbReference type="ARBA" id="ARBA00005953"/>
    </source>
</evidence>
<dbReference type="PIRSF" id="PIRSF003230">
    <property type="entry name" value="YbgC"/>
    <property type="match status" value="1"/>
</dbReference>
<name>A0ABN1FJ14_9BACI</name>
<protein>
    <submittedName>
        <fullName evidence="4">Thioesterase family protein</fullName>
    </submittedName>
</protein>
<dbReference type="InterPro" id="IPR006683">
    <property type="entry name" value="Thioestr_dom"/>
</dbReference>
<dbReference type="Gene3D" id="3.10.129.10">
    <property type="entry name" value="Hotdog Thioesterase"/>
    <property type="match status" value="1"/>
</dbReference>
<dbReference type="PANTHER" id="PTHR31793">
    <property type="entry name" value="4-HYDROXYBENZOYL-COA THIOESTERASE FAMILY MEMBER"/>
    <property type="match status" value="1"/>
</dbReference>
<keyword evidence="5" id="KW-1185">Reference proteome</keyword>
<dbReference type="SUPFAM" id="SSF54637">
    <property type="entry name" value="Thioesterase/thiol ester dehydrase-isomerase"/>
    <property type="match status" value="1"/>
</dbReference>
<comment type="similarity">
    <text evidence="1">Belongs to the 4-hydroxybenzoyl-CoA thioesterase family.</text>
</comment>
<dbReference type="EMBL" id="BAAADS010000001">
    <property type="protein sequence ID" value="GAA0591395.1"/>
    <property type="molecule type" value="Genomic_DNA"/>
</dbReference>
<dbReference type="InterPro" id="IPR050563">
    <property type="entry name" value="4-hydroxybenzoyl-CoA_TE"/>
</dbReference>
<feature type="domain" description="Thioesterase" evidence="3">
    <location>
        <begin position="20"/>
        <end position="83"/>
    </location>
</feature>
<dbReference type="PROSITE" id="PS01328">
    <property type="entry name" value="4HBCOA_THIOESTERASE"/>
    <property type="match status" value="1"/>
</dbReference>
<evidence type="ECO:0000259" key="3">
    <source>
        <dbReference type="Pfam" id="PF03061"/>
    </source>
</evidence>
<gene>
    <name evidence="4" type="ORF">GCM10009001_04340</name>
</gene>
<proteinExistence type="inferred from homology"/>
<dbReference type="Proteomes" id="UP001500866">
    <property type="component" value="Unassembled WGS sequence"/>
</dbReference>
<dbReference type="PANTHER" id="PTHR31793:SF27">
    <property type="entry name" value="NOVEL THIOESTERASE SUPERFAMILY DOMAIN AND SAPOSIN A-TYPE DOMAIN CONTAINING PROTEIN (0610012H03RIK)"/>
    <property type="match status" value="1"/>
</dbReference>
<accession>A0ABN1FJ14</accession>
<reference evidence="4 5" key="1">
    <citation type="journal article" date="2019" name="Int. J. Syst. Evol. Microbiol.">
        <title>The Global Catalogue of Microorganisms (GCM) 10K type strain sequencing project: providing services to taxonomists for standard genome sequencing and annotation.</title>
        <authorList>
            <consortium name="The Broad Institute Genomics Platform"/>
            <consortium name="The Broad Institute Genome Sequencing Center for Infectious Disease"/>
            <person name="Wu L."/>
            <person name="Ma J."/>
        </authorList>
    </citation>
    <scope>NUCLEOTIDE SEQUENCE [LARGE SCALE GENOMIC DNA]</scope>
    <source>
        <strain evidence="4 5">JCM 15395</strain>
    </source>
</reference>
<evidence type="ECO:0000313" key="4">
    <source>
        <dbReference type="EMBL" id="GAA0591395.1"/>
    </source>
</evidence>
<dbReference type="NCBIfam" id="TIGR00051">
    <property type="entry name" value="YbgC/FadM family acyl-CoA thioesterase"/>
    <property type="match status" value="1"/>
</dbReference>
<dbReference type="InterPro" id="IPR006684">
    <property type="entry name" value="YbgC/YbaW"/>
</dbReference>
<sequence length="160" mass="18689">MGETWHEHVLRVYYKDTDQMGVVHHGNYVNWFEMGRTEMMQEAGIAYQDIENLGLLLPVLNLDIDYHKSAAYNECAAVYTKIGLYTPIKLRFDYEVRRIAEEKFLEQKSAGKGLVQEQEGELLVSGSTLHMWLNKKWKPARIDKTAPDIFERIKREVPNQ</sequence>
<organism evidence="4 5">
    <name type="scientific">Virgibacillus siamensis</name>
    <dbReference type="NCBI Taxonomy" id="480071"/>
    <lineage>
        <taxon>Bacteria</taxon>
        <taxon>Bacillati</taxon>
        <taxon>Bacillota</taxon>
        <taxon>Bacilli</taxon>
        <taxon>Bacillales</taxon>
        <taxon>Bacillaceae</taxon>
        <taxon>Virgibacillus</taxon>
    </lineage>
</organism>
<evidence type="ECO:0000313" key="5">
    <source>
        <dbReference type="Proteomes" id="UP001500866"/>
    </source>
</evidence>
<keyword evidence="2" id="KW-0378">Hydrolase</keyword>
<dbReference type="Pfam" id="PF03061">
    <property type="entry name" value="4HBT"/>
    <property type="match status" value="1"/>
</dbReference>